<gene>
    <name evidence="2" type="ORF">GCM10009639_33080</name>
</gene>
<sequence length="89" mass="10194">MRTALRRARRRLPLRRWARRTGCYLVDGLFWLGVAMGAPTSPDALPGARGAEEPLPPPEVPQWHPERAGARPAPLTRYEEELWARLLER</sequence>
<name>A0ABP4IVG4_9ACTN</name>
<evidence type="ECO:0000313" key="2">
    <source>
        <dbReference type="EMBL" id="GAA1396651.1"/>
    </source>
</evidence>
<accession>A0ABP4IVG4</accession>
<keyword evidence="3" id="KW-1185">Reference proteome</keyword>
<protein>
    <submittedName>
        <fullName evidence="2">Uncharacterized protein</fullName>
    </submittedName>
</protein>
<feature type="region of interest" description="Disordered" evidence="1">
    <location>
        <begin position="43"/>
        <end position="71"/>
    </location>
</feature>
<dbReference type="RefSeq" id="WP_344335649.1">
    <property type="nucleotide sequence ID" value="NZ_BAAAKJ010000180.1"/>
</dbReference>
<evidence type="ECO:0000256" key="1">
    <source>
        <dbReference type="SAM" id="MobiDB-lite"/>
    </source>
</evidence>
<organism evidence="2 3">
    <name type="scientific">Kitasatospora putterlickiae</name>
    <dbReference type="NCBI Taxonomy" id="221725"/>
    <lineage>
        <taxon>Bacteria</taxon>
        <taxon>Bacillati</taxon>
        <taxon>Actinomycetota</taxon>
        <taxon>Actinomycetes</taxon>
        <taxon>Kitasatosporales</taxon>
        <taxon>Streptomycetaceae</taxon>
        <taxon>Kitasatospora</taxon>
    </lineage>
</organism>
<dbReference type="Proteomes" id="UP001499863">
    <property type="component" value="Unassembled WGS sequence"/>
</dbReference>
<proteinExistence type="predicted"/>
<comment type="caution">
    <text evidence="2">The sequence shown here is derived from an EMBL/GenBank/DDBJ whole genome shotgun (WGS) entry which is preliminary data.</text>
</comment>
<dbReference type="EMBL" id="BAAAKJ010000180">
    <property type="protein sequence ID" value="GAA1396651.1"/>
    <property type="molecule type" value="Genomic_DNA"/>
</dbReference>
<evidence type="ECO:0000313" key="3">
    <source>
        <dbReference type="Proteomes" id="UP001499863"/>
    </source>
</evidence>
<reference evidence="3" key="1">
    <citation type="journal article" date="2019" name="Int. J. Syst. Evol. Microbiol.">
        <title>The Global Catalogue of Microorganisms (GCM) 10K type strain sequencing project: providing services to taxonomists for standard genome sequencing and annotation.</title>
        <authorList>
            <consortium name="The Broad Institute Genomics Platform"/>
            <consortium name="The Broad Institute Genome Sequencing Center for Infectious Disease"/>
            <person name="Wu L."/>
            <person name="Ma J."/>
        </authorList>
    </citation>
    <scope>NUCLEOTIDE SEQUENCE [LARGE SCALE GENOMIC DNA]</scope>
    <source>
        <strain evidence="3">JCM 12393</strain>
    </source>
</reference>